<reference evidence="6" key="1">
    <citation type="journal article" date="2014" name="PLoS ONE">
        <title>Transcriptome-Based Identification of ABC Transporters in the Western Tarnished Plant Bug Lygus hesperus.</title>
        <authorList>
            <person name="Hull J.J."/>
            <person name="Chaney K."/>
            <person name="Geib S.M."/>
            <person name="Fabrick J.A."/>
            <person name="Brent C.S."/>
            <person name="Walsh D."/>
            <person name="Lavine L.C."/>
        </authorList>
    </citation>
    <scope>NUCLEOTIDE SEQUENCE</scope>
</reference>
<evidence type="ECO:0000313" key="6">
    <source>
        <dbReference type="EMBL" id="JAG19635.1"/>
    </source>
</evidence>
<dbReference type="PANTHER" id="PTHR43804">
    <property type="entry name" value="LD18447P"/>
    <property type="match status" value="1"/>
</dbReference>
<dbReference type="InterPro" id="IPR045853">
    <property type="entry name" value="Pep_chain_release_fac_I_sf"/>
</dbReference>
<evidence type="ECO:0000259" key="4">
    <source>
        <dbReference type="PROSITE" id="PS00745"/>
    </source>
</evidence>
<evidence type="ECO:0000256" key="3">
    <source>
        <dbReference type="ARBA" id="ARBA00022917"/>
    </source>
</evidence>
<dbReference type="FunFam" id="3.30.160.20:FF:000004">
    <property type="entry name" value="Peptide chain release factor 1"/>
    <property type="match status" value="1"/>
</dbReference>
<keyword evidence="3" id="KW-0648">Protein biosynthesis</keyword>
<dbReference type="Gene3D" id="3.30.160.20">
    <property type="match status" value="1"/>
</dbReference>
<dbReference type="Pfam" id="PF00472">
    <property type="entry name" value="RF-1"/>
    <property type="match status" value="1"/>
</dbReference>
<proteinExistence type="inferred from homology"/>
<dbReference type="EMBL" id="GBHO01023969">
    <property type="protein sequence ID" value="JAG19635.1"/>
    <property type="molecule type" value="Transcribed_RNA"/>
</dbReference>
<evidence type="ECO:0000256" key="1">
    <source>
        <dbReference type="ARBA" id="ARBA00010835"/>
    </source>
</evidence>
<reference evidence="6" key="2">
    <citation type="submission" date="2014-07" db="EMBL/GenBank/DDBJ databases">
        <authorList>
            <person name="Hull J."/>
        </authorList>
    </citation>
    <scope>NUCLEOTIDE SEQUENCE</scope>
</reference>
<dbReference type="FunFam" id="3.30.70.1660:FF:000002">
    <property type="entry name" value="Peptide chain release factor 1"/>
    <property type="match status" value="1"/>
</dbReference>
<evidence type="ECO:0000313" key="8">
    <source>
        <dbReference type="EMBL" id="JAQ11859.1"/>
    </source>
</evidence>
<evidence type="ECO:0000313" key="5">
    <source>
        <dbReference type="EMBL" id="JAG19634.1"/>
    </source>
</evidence>
<reference evidence="7" key="3">
    <citation type="journal article" date="2016" name="Gigascience">
        <title>De novo construction of an expanded transcriptome assembly for the western tarnished plant bug, Lygus hesperus.</title>
        <authorList>
            <person name="Tassone E.E."/>
            <person name="Geib S.M."/>
            <person name="Hall B."/>
            <person name="Fabrick J.A."/>
            <person name="Brent C.S."/>
            <person name="Hull J.J."/>
        </authorList>
    </citation>
    <scope>NUCLEOTIDE SEQUENCE</scope>
</reference>
<evidence type="ECO:0000256" key="2">
    <source>
        <dbReference type="ARBA" id="ARBA00022481"/>
    </source>
</evidence>
<comment type="similarity">
    <text evidence="1">Belongs to the prokaryotic/mitochondrial release factor family.</text>
</comment>
<dbReference type="AlphaFoldDB" id="A0A0A9XRF4"/>
<keyword evidence="2" id="KW-0488">Methylation</keyword>
<dbReference type="PROSITE" id="PS00745">
    <property type="entry name" value="RF_PROK_I"/>
    <property type="match status" value="1"/>
</dbReference>
<dbReference type="GO" id="GO:0003747">
    <property type="term" value="F:translation release factor activity"/>
    <property type="evidence" value="ECO:0007669"/>
    <property type="project" value="InterPro"/>
</dbReference>
<dbReference type="PANTHER" id="PTHR43804:SF7">
    <property type="entry name" value="LD18447P"/>
    <property type="match status" value="1"/>
</dbReference>
<gene>
    <name evidence="6" type="primary">prfA_3</name>
    <name evidence="8" type="synonym">prfA_0</name>
    <name evidence="7" type="synonym">prfA_1</name>
    <name evidence="5" type="synonym">prfA_4</name>
    <name evidence="6" type="ORF">CM83_11790</name>
    <name evidence="5" type="ORF">CM83_11794</name>
    <name evidence="7" type="ORF">g.21472</name>
    <name evidence="8" type="ORF">g.21476</name>
</gene>
<dbReference type="EMBL" id="GDHC01006770">
    <property type="protein sequence ID" value="JAQ11859.1"/>
    <property type="molecule type" value="Transcribed_RNA"/>
</dbReference>
<feature type="domain" description="Prokaryotic-type class I peptide chain release factors" evidence="4">
    <location>
        <begin position="180"/>
        <end position="196"/>
    </location>
</feature>
<dbReference type="Pfam" id="PF03462">
    <property type="entry name" value="PCRF"/>
    <property type="match status" value="1"/>
</dbReference>
<accession>A0A0A9XRF4</accession>
<dbReference type="GO" id="GO:0005737">
    <property type="term" value="C:cytoplasm"/>
    <property type="evidence" value="ECO:0007669"/>
    <property type="project" value="UniProtKB-ARBA"/>
</dbReference>
<sequence>MQSEVEQEIVATAPLCTETCEMWRHELVQSSCEIEKNILQIHTLEAMLEDSIVSVPNSDDRRNAILEVRPGVGGDEAALFTRDIFTMYQRFCDFMGWSFRVIEIVPNALQGYREGSALISGANVFGHLKYETGVHRVQRVPVTEKLARVHTSTVTVAVLPEAEEVDVDIRAADLRIDTYRSRGAGGQHVNTTDSAVRITHLPTNTVVCIQDERSQIQNRHKAMQVLRARLYEAQRQELHQRRSSLRTSQIGTGMRSERIRTYNFPQSRITDHRINATVHDIDAFFADGSPLLSLIQSLRLCDQREVLQQLWSDRQVLLGLQKPNP</sequence>
<evidence type="ECO:0000313" key="7">
    <source>
        <dbReference type="EMBL" id="JAQ05540.1"/>
    </source>
</evidence>
<dbReference type="EMBL" id="GBHO01023970">
    <property type="protein sequence ID" value="JAG19634.1"/>
    <property type="molecule type" value="Transcribed_RNA"/>
</dbReference>
<dbReference type="SUPFAM" id="SSF75620">
    <property type="entry name" value="Release factor"/>
    <property type="match status" value="1"/>
</dbReference>
<dbReference type="SMART" id="SM00937">
    <property type="entry name" value="PCRF"/>
    <property type="match status" value="1"/>
</dbReference>
<organism evidence="6">
    <name type="scientific">Lygus hesperus</name>
    <name type="common">Western plant bug</name>
    <dbReference type="NCBI Taxonomy" id="30085"/>
    <lineage>
        <taxon>Eukaryota</taxon>
        <taxon>Metazoa</taxon>
        <taxon>Ecdysozoa</taxon>
        <taxon>Arthropoda</taxon>
        <taxon>Hexapoda</taxon>
        <taxon>Insecta</taxon>
        <taxon>Pterygota</taxon>
        <taxon>Neoptera</taxon>
        <taxon>Paraneoptera</taxon>
        <taxon>Hemiptera</taxon>
        <taxon>Heteroptera</taxon>
        <taxon>Panheteroptera</taxon>
        <taxon>Cimicomorpha</taxon>
        <taxon>Miridae</taxon>
        <taxon>Mirini</taxon>
        <taxon>Lygus</taxon>
    </lineage>
</organism>
<name>A0A0A9XRF4_LYGHE</name>
<dbReference type="Gene3D" id="3.30.70.1660">
    <property type="match status" value="1"/>
</dbReference>
<protein>
    <submittedName>
        <fullName evidence="6">Peptide chain release factor 1</fullName>
    </submittedName>
</protein>
<dbReference type="InterPro" id="IPR050057">
    <property type="entry name" value="Prokaryotic/Mito_RF"/>
</dbReference>
<dbReference type="InterPro" id="IPR000352">
    <property type="entry name" value="Pep_chain_release_fac_I"/>
</dbReference>
<dbReference type="EMBL" id="GDHC01013089">
    <property type="protein sequence ID" value="JAQ05540.1"/>
    <property type="molecule type" value="Transcribed_RNA"/>
</dbReference>
<dbReference type="InterPro" id="IPR005139">
    <property type="entry name" value="PCRF"/>
</dbReference>